<dbReference type="InterPro" id="IPR046037">
    <property type="entry name" value="DUF5995"/>
</dbReference>
<dbReference type="Proteomes" id="UP000321049">
    <property type="component" value="Unassembled WGS sequence"/>
</dbReference>
<protein>
    <submittedName>
        <fullName evidence="1">Uncharacterized protein</fullName>
    </submittedName>
</protein>
<accession>A0A511JPN7</accession>
<proteinExistence type="predicted"/>
<evidence type="ECO:0000313" key="2">
    <source>
        <dbReference type="Proteomes" id="UP000321049"/>
    </source>
</evidence>
<evidence type="ECO:0000313" key="1">
    <source>
        <dbReference type="EMBL" id="GEL99825.1"/>
    </source>
</evidence>
<organism evidence="1 2">
    <name type="scientific">Cellulomonas terrae</name>
    <dbReference type="NCBI Taxonomy" id="311234"/>
    <lineage>
        <taxon>Bacteria</taxon>
        <taxon>Bacillati</taxon>
        <taxon>Actinomycetota</taxon>
        <taxon>Actinomycetes</taxon>
        <taxon>Micrococcales</taxon>
        <taxon>Cellulomonadaceae</taxon>
        <taxon>Cellulomonas</taxon>
    </lineage>
</organism>
<dbReference type="Pfam" id="PF19458">
    <property type="entry name" value="DUF5995"/>
    <property type="match status" value="1"/>
</dbReference>
<dbReference type="EMBL" id="BJWH01000022">
    <property type="protein sequence ID" value="GEL99825.1"/>
    <property type="molecule type" value="Genomic_DNA"/>
</dbReference>
<name>A0A511JPN7_9CELL</name>
<comment type="caution">
    <text evidence="1">The sequence shown here is derived from an EMBL/GenBank/DDBJ whole genome shotgun (WGS) entry which is preliminary data.</text>
</comment>
<sequence>MLDGVSSGAIGAVVAEMDRVRAGLPRRDGIGVFIDVYRQVTALVADRVTDGTFADPAFIEDLDVRFAQVFLDVPRALAAGRPVSKAWEPLIERRATRGVLPIQLALAGMNAHINHDLAIALVATCRARRREPESGSIRADFEQVNAVLAEVVRPIRRSFLDEAVVRYGSAASPVADLVSNFSIDKARDAAWVSGLTLWHLRGVPFVPAAVRDSLARTVGLVSRQLLTVVELT</sequence>
<keyword evidence="2" id="KW-1185">Reference proteome</keyword>
<dbReference type="AlphaFoldDB" id="A0A511JPN7"/>
<reference evidence="1 2" key="1">
    <citation type="submission" date="2019-07" db="EMBL/GenBank/DDBJ databases">
        <title>Whole genome shotgun sequence of Cellulomonas terrae NBRC 100819.</title>
        <authorList>
            <person name="Hosoyama A."/>
            <person name="Uohara A."/>
            <person name="Ohji S."/>
            <person name="Ichikawa N."/>
        </authorList>
    </citation>
    <scope>NUCLEOTIDE SEQUENCE [LARGE SCALE GENOMIC DNA]</scope>
    <source>
        <strain evidence="1 2">NBRC 100819</strain>
    </source>
</reference>
<gene>
    <name evidence="1" type="ORF">CTE05_33720</name>
</gene>